<dbReference type="Proteomes" id="UP000480039">
    <property type="component" value="Unassembled WGS sequence"/>
</dbReference>
<accession>A0A846JH90</accession>
<name>A0A846JH90_CLOBO</name>
<proteinExistence type="predicted"/>
<dbReference type="AlphaFoldDB" id="A0A846JH90"/>
<organism evidence="1 2">
    <name type="scientific">Clostridium botulinum</name>
    <dbReference type="NCBI Taxonomy" id="1491"/>
    <lineage>
        <taxon>Bacteria</taxon>
        <taxon>Bacillati</taxon>
        <taxon>Bacillota</taxon>
        <taxon>Clostridia</taxon>
        <taxon>Eubacteriales</taxon>
        <taxon>Clostridiaceae</taxon>
        <taxon>Clostridium</taxon>
    </lineage>
</organism>
<dbReference type="EMBL" id="SWQE01000007">
    <property type="protein sequence ID" value="NFJ09564.1"/>
    <property type="molecule type" value="Genomic_DNA"/>
</dbReference>
<gene>
    <name evidence="1" type="ORF">FC871_14000</name>
</gene>
<evidence type="ECO:0000313" key="2">
    <source>
        <dbReference type="Proteomes" id="UP000480039"/>
    </source>
</evidence>
<protein>
    <submittedName>
        <fullName evidence="1">Uncharacterized protein</fullName>
    </submittedName>
</protein>
<comment type="caution">
    <text evidence="1">The sequence shown here is derived from an EMBL/GenBank/DDBJ whole genome shotgun (WGS) entry which is preliminary data.</text>
</comment>
<evidence type="ECO:0000313" key="1">
    <source>
        <dbReference type="EMBL" id="NFJ09564.1"/>
    </source>
</evidence>
<sequence length="90" mass="10913">MEKNKALELRKQALKDFNYIHSTYGPCQSHDYDDERLMKLLKNPCNRMALEILIEYIQEYIELGYYDMDNLVRLPDNDEVLNNIKKRWDL</sequence>
<reference evidence="1 2" key="1">
    <citation type="submission" date="2019-04" db="EMBL/GenBank/DDBJ databases">
        <title>Genome sequencing of Clostridium botulinum Groups I-IV and Clostridium butyricum.</title>
        <authorList>
            <person name="Brunt J."/>
            <person name="Van Vliet A.H.M."/>
            <person name="Stringer S.C."/>
            <person name="Carter A.T."/>
            <person name="Peck M.W."/>
        </authorList>
    </citation>
    <scope>NUCLEOTIDE SEQUENCE [LARGE SCALE GENOMIC DNA]</scope>
    <source>
        <strain evidence="1 2">Colworth BL30</strain>
    </source>
</reference>